<evidence type="ECO:0000313" key="2">
    <source>
        <dbReference type="EMBL" id="JAG30518.1"/>
    </source>
</evidence>
<reference evidence="2" key="2">
    <citation type="submission" date="2014-07" db="EMBL/GenBank/DDBJ databases">
        <authorList>
            <person name="Hull J."/>
        </authorList>
    </citation>
    <scope>NUCLEOTIDE SEQUENCE</scope>
</reference>
<dbReference type="GO" id="GO:0032259">
    <property type="term" value="P:methylation"/>
    <property type="evidence" value="ECO:0007669"/>
    <property type="project" value="UniProtKB-KW"/>
</dbReference>
<keyword evidence="2" id="KW-0489">Methyltransferase</keyword>
<dbReference type="Pfam" id="PF00856">
    <property type="entry name" value="SET"/>
    <property type="match status" value="1"/>
</dbReference>
<reference evidence="2" key="1">
    <citation type="journal article" date="2014" name="PLoS ONE">
        <title>Transcriptome-Based Identification of ABC Transporters in the Western Tarnished Plant Bug Lygus hesperus.</title>
        <authorList>
            <person name="Hull J.J."/>
            <person name="Chaney K."/>
            <person name="Geib S.M."/>
            <person name="Fabrick J.A."/>
            <person name="Brent C.S."/>
            <person name="Walsh D."/>
            <person name="Lavine L.C."/>
        </authorList>
    </citation>
    <scope>NUCLEOTIDE SEQUENCE</scope>
</reference>
<name>A0A0A9YHE4_LYGHE</name>
<protein>
    <submittedName>
        <fullName evidence="2">Histone-lysine N-methyltransferase trithorax</fullName>
    </submittedName>
</protein>
<dbReference type="PROSITE" id="PS50280">
    <property type="entry name" value="SET"/>
    <property type="match status" value="1"/>
</dbReference>
<sequence>MTMARNAYLNIMNGVGYGRVDFRVDDRTNEPYFIEINPNCGMWYSEKDGGDFADVMVQGDGHWDHERFFTNAVARAVREQAARRPWFLLSHDKHGQFSTRATRSVPEGKCLFGDQAHQVPVIAKALYKHGVDEPQVGCVINRGDGLHGAVAIRHSCEPNMHFIHGRTLLFSAKRPINAGEELTVDYATLCDENMPIFACSCGT</sequence>
<dbReference type="GO" id="GO:0008276">
    <property type="term" value="F:protein methyltransferase activity"/>
    <property type="evidence" value="ECO:0007669"/>
    <property type="project" value="UniProtKB-ARBA"/>
</dbReference>
<dbReference type="SUPFAM" id="SSF82199">
    <property type="entry name" value="SET domain"/>
    <property type="match status" value="1"/>
</dbReference>
<dbReference type="PANTHER" id="PTHR23132">
    <property type="entry name" value="D-ALANINE--D-ALANINE LIGASE"/>
    <property type="match status" value="1"/>
</dbReference>
<evidence type="ECO:0000259" key="1">
    <source>
        <dbReference type="PROSITE" id="PS50280"/>
    </source>
</evidence>
<dbReference type="GO" id="GO:0008170">
    <property type="term" value="F:N-methyltransferase activity"/>
    <property type="evidence" value="ECO:0007669"/>
    <property type="project" value="UniProtKB-ARBA"/>
</dbReference>
<dbReference type="GO" id="GO:0008757">
    <property type="term" value="F:S-adenosylmethionine-dependent methyltransferase activity"/>
    <property type="evidence" value="ECO:0007669"/>
    <property type="project" value="UniProtKB-ARBA"/>
</dbReference>
<dbReference type="Gene3D" id="2.170.270.10">
    <property type="entry name" value="SET domain"/>
    <property type="match status" value="1"/>
</dbReference>
<keyword evidence="2" id="KW-0808">Transferase</keyword>
<dbReference type="EMBL" id="GBHO01013086">
    <property type="protein sequence ID" value="JAG30518.1"/>
    <property type="molecule type" value="Transcribed_RNA"/>
</dbReference>
<dbReference type="Gene3D" id="3.30.470.20">
    <property type="entry name" value="ATP-grasp fold, B domain"/>
    <property type="match status" value="1"/>
</dbReference>
<dbReference type="InterPro" id="IPR046341">
    <property type="entry name" value="SET_dom_sf"/>
</dbReference>
<accession>A0A0A9YHE4</accession>
<evidence type="ECO:0000313" key="3">
    <source>
        <dbReference type="EMBL" id="JAP98112.1"/>
    </source>
</evidence>
<gene>
    <name evidence="2" type="primary">trx_2</name>
    <name evidence="2" type="ORF">CM83_1629</name>
    <name evidence="3" type="ORF">g.98222</name>
</gene>
<dbReference type="PANTHER" id="PTHR23132:SF23">
    <property type="entry name" value="D-ALANINE--D-ALANINE LIGASE B"/>
    <property type="match status" value="1"/>
</dbReference>
<dbReference type="AlphaFoldDB" id="A0A0A9YHE4"/>
<dbReference type="InterPro" id="IPR001214">
    <property type="entry name" value="SET_dom"/>
</dbReference>
<dbReference type="CDD" id="cd08161">
    <property type="entry name" value="SET"/>
    <property type="match status" value="1"/>
</dbReference>
<dbReference type="EMBL" id="GDHC01020516">
    <property type="protein sequence ID" value="JAP98112.1"/>
    <property type="molecule type" value="Transcribed_RNA"/>
</dbReference>
<feature type="domain" description="SET" evidence="1">
    <location>
        <begin position="84"/>
        <end position="187"/>
    </location>
</feature>
<dbReference type="GO" id="GO:0008716">
    <property type="term" value="F:D-alanine-D-alanine ligase activity"/>
    <property type="evidence" value="ECO:0007669"/>
    <property type="project" value="TreeGrafter"/>
</dbReference>
<reference evidence="3" key="3">
    <citation type="journal article" date="2016" name="Gigascience">
        <title>De novo construction of an expanded transcriptome assembly for the western tarnished plant bug, Lygus hesperus.</title>
        <authorList>
            <person name="Tassone E.E."/>
            <person name="Geib S.M."/>
            <person name="Hall B."/>
            <person name="Fabrick J.A."/>
            <person name="Brent C.S."/>
            <person name="Hull J.J."/>
        </authorList>
    </citation>
    <scope>NUCLEOTIDE SEQUENCE</scope>
</reference>
<proteinExistence type="predicted"/>
<organism evidence="2">
    <name type="scientific">Lygus hesperus</name>
    <name type="common">Western plant bug</name>
    <dbReference type="NCBI Taxonomy" id="30085"/>
    <lineage>
        <taxon>Eukaryota</taxon>
        <taxon>Metazoa</taxon>
        <taxon>Ecdysozoa</taxon>
        <taxon>Arthropoda</taxon>
        <taxon>Hexapoda</taxon>
        <taxon>Insecta</taxon>
        <taxon>Pterygota</taxon>
        <taxon>Neoptera</taxon>
        <taxon>Paraneoptera</taxon>
        <taxon>Hemiptera</taxon>
        <taxon>Heteroptera</taxon>
        <taxon>Panheteroptera</taxon>
        <taxon>Cimicomorpha</taxon>
        <taxon>Miridae</taxon>
        <taxon>Mirini</taxon>
        <taxon>Lygus</taxon>
    </lineage>
</organism>